<organism evidence="1 2">
    <name type="scientific">Persephonella hydrogeniphila</name>
    <dbReference type="NCBI Taxonomy" id="198703"/>
    <lineage>
        <taxon>Bacteria</taxon>
        <taxon>Pseudomonadati</taxon>
        <taxon>Aquificota</taxon>
        <taxon>Aquificia</taxon>
        <taxon>Aquificales</taxon>
        <taxon>Hydrogenothermaceae</taxon>
        <taxon>Persephonella</taxon>
    </lineage>
</organism>
<gene>
    <name evidence="1" type="ORF">SAMN06265182_0653</name>
</gene>
<name>A0A285NAA5_9AQUI</name>
<sequence length="89" mass="10005">MEQVKQIMIVLDGIDIENVPEDELTDILMDTFKDKGYTPTDRPVVVRKGKVSSIRAVENDSQEEVEIYTVAQVINKDGKLKTVITGRVV</sequence>
<dbReference type="RefSeq" id="WP_096999839.1">
    <property type="nucleotide sequence ID" value="NZ_OBEI01000002.1"/>
</dbReference>
<reference evidence="2" key="1">
    <citation type="submission" date="2017-09" db="EMBL/GenBank/DDBJ databases">
        <authorList>
            <person name="Varghese N."/>
            <person name="Submissions S."/>
        </authorList>
    </citation>
    <scope>NUCLEOTIDE SEQUENCE [LARGE SCALE GENOMIC DNA]</scope>
    <source>
        <strain evidence="2">DSM 15103</strain>
    </source>
</reference>
<keyword evidence="2" id="KW-1185">Reference proteome</keyword>
<dbReference type="EMBL" id="OBEI01000002">
    <property type="protein sequence ID" value="SNZ06369.1"/>
    <property type="molecule type" value="Genomic_DNA"/>
</dbReference>
<evidence type="ECO:0000313" key="1">
    <source>
        <dbReference type="EMBL" id="SNZ06369.1"/>
    </source>
</evidence>
<accession>A0A285NAA5</accession>
<dbReference type="OrthoDB" id="14833at2"/>
<protein>
    <submittedName>
        <fullName evidence="1">Uncharacterized protein</fullName>
    </submittedName>
</protein>
<dbReference type="Proteomes" id="UP000219036">
    <property type="component" value="Unassembled WGS sequence"/>
</dbReference>
<evidence type="ECO:0000313" key="2">
    <source>
        <dbReference type="Proteomes" id="UP000219036"/>
    </source>
</evidence>
<proteinExistence type="predicted"/>
<dbReference type="AlphaFoldDB" id="A0A285NAA5"/>